<dbReference type="VEuPathDB" id="FungiDB:H310_11665"/>
<reference evidence="2 3" key="1">
    <citation type="submission" date="2018-08" db="EMBL/GenBank/DDBJ databases">
        <title>Aphanomyces genome sequencing and annotation.</title>
        <authorList>
            <person name="Minardi D."/>
            <person name="Oidtmann B."/>
            <person name="Van Der Giezen M."/>
            <person name="Studholme D.J."/>
        </authorList>
    </citation>
    <scope>NUCLEOTIDE SEQUENCE [LARGE SCALE GENOMIC DNA]</scope>
    <source>
        <strain evidence="2 3">NJM0002</strain>
    </source>
</reference>
<dbReference type="EMBL" id="QUSY01000009">
    <property type="protein sequence ID" value="RHY35103.1"/>
    <property type="molecule type" value="Genomic_DNA"/>
</dbReference>
<comment type="caution">
    <text evidence="2">The sequence shown here is derived from an EMBL/GenBank/DDBJ whole genome shotgun (WGS) entry which is preliminary data.</text>
</comment>
<evidence type="ECO:0000259" key="1">
    <source>
        <dbReference type="Pfam" id="PF13358"/>
    </source>
</evidence>
<dbReference type="SUPFAM" id="SSF46689">
    <property type="entry name" value="Homeodomain-like"/>
    <property type="match status" value="1"/>
</dbReference>
<feature type="domain" description="Tc1-like transposase DDE" evidence="1">
    <location>
        <begin position="130"/>
        <end position="265"/>
    </location>
</feature>
<name>A0A418BA51_9STRA</name>
<evidence type="ECO:0000313" key="3">
    <source>
        <dbReference type="Proteomes" id="UP000285060"/>
    </source>
</evidence>
<sequence>MKKSKGPTADEKQQVLDAHLRGDDGSIVAQHNGMSYATAWRVVNSGRTMLLPRGGVRTGLKKVTAEILDALEKYLDENCRYTLREMKSFIEADFNSTNISVQTICRHILGMLYTVKQVRIEPATCNNDTIVYDDETNFNLYCKRSFGRAKKGKRPSKGPNLQVHCAVSAEQGLVCHKLERGSIKMEQNAEFIEDVYQSVKRSDAWRDHFAGKRIVIVLDNAPAHSQTESRVVQHDDMSLLRLGPYSPILNPIESCFSVFKARVKSYLALHTDAMFERGEYGTFLERRMILLEDAAQESISCITQPLVIREVLFCQRNVEKALQLENMVYGQ</sequence>
<dbReference type="Pfam" id="PF13358">
    <property type="entry name" value="DDE_3"/>
    <property type="match status" value="1"/>
</dbReference>
<dbReference type="InterPro" id="IPR009057">
    <property type="entry name" value="Homeodomain-like_sf"/>
</dbReference>
<dbReference type="AlphaFoldDB" id="A0A418BA51"/>
<dbReference type="PANTHER" id="PTHR46564:SF1">
    <property type="entry name" value="TRANSPOSASE"/>
    <property type="match status" value="1"/>
</dbReference>
<organism evidence="2 3">
    <name type="scientific">Aphanomyces invadans</name>
    <dbReference type="NCBI Taxonomy" id="157072"/>
    <lineage>
        <taxon>Eukaryota</taxon>
        <taxon>Sar</taxon>
        <taxon>Stramenopiles</taxon>
        <taxon>Oomycota</taxon>
        <taxon>Saprolegniomycetes</taxon>
        <taxon>Saprolegniales</taxon>
        <taxon>Verrucalvaceae</taxon>
        <taxon>Aphanomyces</taxon>
    </lineage>
</organism>
<dbReference type="Proteomes" id="UP000285060">
    <property type="component" value="Unassembled WGS sequence"/>
</dbReference>
<dbReference type="InterPro" id="IPR036397">
    <property type="entry name" value="RNaseH_sf"/>
</dbReference>
<dbReference type="PANTHER" id="PTHR46564">
    <property type="entry name" value="TRANSPOSASE"/>
    <property type="match status" value="1"/>
</dbReference>
<dbReference type="Gene3D" id="3.30.420.10">
    <property type="entry name" value="Ribonuclease H-like superfamily/Ribonuclease H"/>
    <property type="match status" value="1"/>
</dbReference>
<dbReference type="InterPro" id="IPR038717">
    <property type="entry name" value="Tc1-like_DDE_dom"/>
</dbReference>
<proteinExistence type="predicted"/>
<keyword evidence="3" id="KW-1185">Reference proteome</keyword>
<evidence type="ECO:0000313" key="2">
    <source>
        <dbReference type="EMBL" id="RHY35103.1"/>
    </source>
</evidence>
<gene>
    <name evidence="2" type="ORF">DYB32_000408</name>
</gene>
<accession>A0A418BA51</accession>
<protein>
    <recommendedName>
        <fullName evidence="1">Tc1-like transposase DDE domain-containing protein</fullName>
    </recommendedName>
</protein>
<dbReference type="GO" id="GO:0003676">
    <property type="term" value="F:nucleic acid binding"/>
    <property type="evidence" value="ECO:0007669"/>
    <property type="project" value="InterPro"/>
</dbReference>